<proteinExistence type="predicted"/>
<dbReference type="Proteomes" id="UP000061569">
    <property type="component" value="Chromosome"/>
</dbReference>
<keyword evidence="2" id="KW-0472">Membrane</keyword>
<feature type="transmembrane region" description="Helical" evidence="2">
    <location>
        <begin position="12"/>
        <end position="32"/>
    </location>
</feature>
<dbReference type="PATRIC" id="fig|69.6.peg.2178"/>
<dbReference type="OrthoDB" id="6036562at2"/>
<reference evidence="3 4" key="1">
    <citation type="submission" date="2015-11" db="EMBL/GenBank/DDBJ databases">
        <title>Genome sequences of Lysobacter enzymogenes strain C3 and Lysobacter antibioticus ATCC 29479.</title>
        <authorList>
            <person name="Kobayashi D.Y."/>
        </authorList>
    </citation>
    <scope>NUCLEOTIDE SEQUENCE [LARGE SCALE GENOMIC DNA]</scope>
    <source>
        <strain evidence="3 4">C3</strain>
    </source>
</reference>
<evidence type="ECO:0000256" key="2">
    <source>
        <dbReference type="SAM" id="Phobius"/>
    </source>
</evidence>
<name>A0A0S2DGN6_LYSEN</name>
<dbReference type="KEGG" id="lez:GLE_2216"/>
<dbReference type="AlphaFoldDB" id="A0A0S2DGN6"/>
<feature type="region of interest" description="Disordered" evidence="1">
    <location>
        <begin position="59"/>
        <end position="182"/>
    </location>
</feature>
<accession>A0A0S2DGN6</accession>
<dbReference type="EMBL" id="CP013140">
    <property type="protein sequence ID" value="ALN57565.1"/>
    <property type="molecule type" value="Genomic_DNA"/>
</dbReference>
<protein>
    <submittedName>
        <fullName evidence="3">Uncharacterized protein</fullName>
    </submittedName>
</protein>
<feature type="region of interest" description="Disordered" evidence="1">
    <location>
        <begin position="206"/>
        <end position="238"/>
    </location>
</feature>
<keyword evidence="2" id="KW-0812">Transmembrane</keyword>
<sequence>MHADESPPELPLRLAAALVALASTGFMVWLLMRIPSPLPPAQELDVVLIERIAPAPRAVPESASVPEFESESQSESQSEPMPQRASPRSDASATDRAPATPARPAAANPSPAHAKAAPAARLYTAEGRPALAADPDFDPIKRKAYAPGSDEDPNAAKVRNAFERKNPLPSQGGGFDGWASDGTLGEALVESAQKRLQKIVDKLPGRKQVQEVVARPPPPVRFNPALHERPSDLGSEATGDAYKAAPIAFERAPGLGGQASARIRAAIGDLEQRRRGCDLERLRTLLAPALSGLDELQRIERAYASGADPVSAEQLLPRSADLAYDRARRAIWYADQRSADCAKP</sequence>
<feature type="compositionally biased region" description="Low complexity" evidence="1">
    <location>
        <begin position="90"/>
        <end position="120"/>
    </location>
</feature>
<evidence type="ECO:0000313" key="3">
    <source>
        <dbReference type="EMBL" id="ALN57565.1"/>
    </source>
</evidence>
<organism evidence="3 4">
    <name type="scientific">Lysobacter enzymogenes</name>
    <dbReference type="NCBI Taxonomy" id="69"/>
    <lineage>
        <taxon>Bacteria</taxon>
        <taxon>Pseudomonadati</taxon>
        <taxon>Pseudomonadota</taxon>
        <taxon>Gammaproteobacteria</taxon>
        <taxon>Lysobacterales</taxon>
        <taxon>Lysobacteraceae</taxon>
        <taxon>Lysobacter</taxon>
    </lineage>
</organism>
<evidence type="ECO:0000256" key="1">
    <source>
        <dbReference type="SAM" id="MobiDB-lite"/>
    </source>
</evidence>
<evidence type="ECO:0000313" key="4">
    <source>
        <dbReference type="Proteomes" id="UP000061569"/>
    </source>
</evidence>
<keyword evidence="2" id="KW-1133">Transmembrane helix</keyword>
<gene>
    <name evidence="3" type="ORF">GLE_2216</name>
</gene>